<evidence type="ECO:0000256" key="6">
    <source>
        <dbReference type="ARBA" id="ARBA00022840"/>
    </source>
</evidence>
<keyword evidence="7" id="KW-0539">Nucleus</keyword>
<feature type="region of interest" description="Disordered" evidence="9">
    <location>
        <begin position="1"/>
        <end position="79"/>
    </location>
</feature>
<dbReference type="Gene3D" id="1.10.8.60">
    <property type="match status" value="1"/>
</dbReference>
<dbReference type="GO" id="GO:0006974">
    <property type="term" value="P:DNA damage response"/>
    <property type="evidence" value="ECO:0007669"/>
    <property type="project" value="UniProtKB-KW"/>
</dbReference>
<dbReference type="GO" id="GO:0005634">
    <property type="term" value="C:nucleus"/>
    <property type="evidence" value="ECO:0007669"/>
    <property type="project" value="UniProtKB-SubCell"/>
</dbReference>
<keyword evidence="8" id="KW-0131">Cell cycle</keyword>
<dbReference type="InterPro" id="IPR003593">
    <property type="entry name" value="AAA+_ATPase"/>
</dbReference>
<evidence type="ECO:0000256" key="4">
    <source>
        <dbReference type="ARBA" id="ARBA00022741"/>
    </source>
</evidence>
<evidence type="ECO:0000256" key="2">
    <source>
        <dbReference type="ARBA" id="ARBA00006168"/>
    </source>
</evidence>
<comment type="subunit">
    <text evidence="3">Heterotetramer of subunits RFC2, RFC3, RFC4 and RFC5 that can form a complex with RFC1.</text>
</comment>
<evidence type="ECO:0000313" key="11">
    <source>
        <dbReference type="EMBL" id="KAL3693056.1"/>
    </source>
</evidence>
<dbReference type="GO" id="GO:0005524">
    <property type="term" value="F:ATP binding"/>
    <property type="evidence" value="ECO:0007669"/>
    <property type="project" value="UniProtKB-KW"/>
</dbReference>
<protein>
    <recommendedName>
        <fullName evidence="10">AAA+ ATPase domain-containing protein</fullName>
    </recommendedName>
</protein>
<evidence type="ECO:0000256" key="3">
    <source>
        <dbReference type="ARBA" id="ARBA00011480"/>
    </source>
</evidence>
<keyword evidence="12" id="KW-1185">Reference proteome</keyword>
<evidence type="ECO:0000256" key="1">
    <source>
        <dbReference type="ARBA" id="ARBA00004123"/>
    </source>
</evidence>
<evidence type="ECO:0000256" key="7">
    <source>
        <dbReference type="ARBA" id="ARBA00023242"/>
    </source>
</evidence>
<dbReference type="InterPro" id="IPR004582">
    <property type="entry name" value="Checkpoint_prot_Rad17_Rad24"/>
</dbReference>
<evidence type="ECO:0000259" key="10">
    <source>
        <dbReference type="SMART" id="SM00382"/>
    </source>
</evidence>
<dbReference type="Proteomes" id="UP001633002">
    <property type="component" value="Unassembled WGS sequence"/>
</dbReference>
<dbReference type="PANTHER" id="PTHR12172">
    <property type="entry name" value="CELL CYCLE CHECKPOINT PROTEIN RAD17"/>
    <property type="match status" value="1"/>
</dbReference>
<dbReference type="Gene3D" id="3.40.50.300">
    <property type="entry name" value="P-loop containing nucleotide triphosphate hydrolases"/>
    <property type="match status" value="1"/>
</dbReference>
<comment type="caution">
    <text evidence="11">The sequence shown here is derived from an EMBL/GenBank/DDBJ whole genome shotgun (WGS) entry which is preliminary data.</text>
</comment>
<dbReference type="CDD" id="cd18140">
    <property type="entry name" value="HLD_clamp_RFC"/>
    <property type="match status" value="1"/>
</dbReference>
<dbReference type="SUPFAM" id="SSF52540">
    <property type="entry name" value="P-loop containing nucleoside triphosphate hydrolases"/>
    <property type="match status" value="1"/>
</dbReference>
<evidence type="ECO:0000256" key="9">
    <source>
        <dbReference type="SAM" id="MobiDB-lite"/>
    </source>
</evidence>
<sequence>MRRSRNSQRRQCLKEEEEEGETFCVPPECQAQNMDRLKRKGDAGKPPKGRLKKLRSKGSEEGQKNSDNSNRKDHVEDKRRRANFQLLDSRLWVDKHAPTSEKDLAVHSRKVSEVKQWIEEQFRDPFTTQSRVLVLTGLAGVGKTAVIRTLAHSVDLEVLEWTTPTPTLWHEYSHHAATGSPYTSKFDDFEAFVSKARKFVPLPSAGIQATRQQLTLPRFEKLSFPKERKKLLLIDDLPNAHDKAHRQRLCGTLHALAIGSNFPAVLILTDEVGSGEQRDERKILANEIIQELERAGAKKIAFNPITVNAILKVLKRVQLIEKCKAPLACLSAIAEGCSGDIRQALTSLQFLCLGYESSSSHSSVWDPGGCRDTKKCSNKTQEVDTESEIFKRPTLGDRDFSLSLFHALGKFLHNKRQTETDAQVQASNIVGLKMKVEYCRNPLKMAEPEIILSQAHAETSTVAAFLHENFLQFVDDEASDDVSAISAYLSDTDCLLCGEGNTRLRRGALNFNDIEPYQVANAAASSVAARGVLFANAHPAPPRWQSLRAPFLWQVERQQWQKKVGTLSQAFSGATLVSSSVLHTELYPYRHRFPIQSPFAARVIEDHDIETPFVDEDEMEVDAISKETTVSKEHSYVAEPSSVEMDIEDEIEEW</sequence>
<dbReference type="EMBL" id="JBJQOH010000003">
    <property type="protein sequence ID" value="KAL3693056.1"/>
    <property type="molecule type" value="Genomic_DNA"/>
</dbReference>
<dbReference type="InterPro" id="IPR047854">
    <property type="entry name" value="RFC_lid"/>
</dbReference>
<evidence type="ECO:0000313" key="12">
    <source>
        <dbReference type="Proteomes" id="UP001633002"/>
    </source>
</evidence>
<comment type="subcellular location">
    <subcellularLocation>
        <location evidence="1">Nucleus</location>
    </subcellularLocation>
</comment>
<keyword evidence="5" id="KW-0227">DNA damage</keyword>
<accession>A0ABD3HSG1</accession>
<evidence type="ECO:0000256" key="5">
    <source>
        <dbReference type="ARBA" id="ARBA00022763"/>
    </source>
</evidence>
<dbReference type="SMART" id="SM00382">
    <property type="entry name" value="AAA"/>
    <property type="match status" value="1"/>
</dbReference>
<name>A0ABD3HSG1_9MARC</name>
<evidence type="ECO:0000256" key="8">
    <source>
        <dbReference type="ARBA" id="ARBA00023306"/>
    </source>
</evidence>
<comment type="similarity">
    <text evidence="2">Belongs to the rad17/RAD24 family.</text>
</comment>
<dbReference type="Pfam" id="PF03215">
    <property type="entry name" value="Rad17"/>
    <property type="match status" value="1"/>
</dbReference>
<dbReference type="AlphaFoldDB" id="A0ABD3HSG1"/>
<keyword evidence="4" id="KW-0547">Nucleotide-binding</keyword>
<proteinExistence type="inferred from homology"/>
<dbReference type="PANTHER" id="PTHR12172:SF0">
    <property type="entry name" value="CELL CYCLE CHECKPOINT PROTEIN RAD17"/>
    <property type="match status" value="1"/>
</dbReference>
<dbReference type="InterPro" id="IPR027417">
    <property type="entry name" value="P-loop_NTPase"/>
</dbReference>
<gene>
    <name evidence="11" type="ORF">R1sor_006707</name>
</gene>
<organism evidence="11 12">
    <name type="scientific">Riccia sorocarpa</name>
    <dbReference type="NCBI Taxonomy" id="122646"/>
    <lineage>
        <taxon>Eukaryota</taxon>
        <taxon>Viridiplantae</taxon>
        <taxon>Streptophyta</taxon>
        <taxon>Embryophyta</taxon>
        <taxon>Marchantiophyta</taxon>
        <taxon>Marchantiopsida</taxon>
        <taxon>Marchantiidae</taxon>
        <taxon>Marchantiales</taxon>
        <taxon>Ricciaceae</taxon>
        <taxon>Riccia</taxon>
    </lineage>
</organism>
<keyword evidence="6" id="KW-0067">ATP-binding</keyword>
<feature type="compositionally biased region" description="Basic residues" evidence="9">
    <location>
        <begin position="47"/>
        <end position="56"/>
    </location>
</feature>
<feature type="domain" description="AAA+ ATPase" evidence="10">
    <location>
        <begin position="129"/>
        <end position="294"/>
    </location>
</feature>
<reference evidence="11 12" key="1">
    <citation type="submission" date="2024-09" db="EMBL/GenBank/DDBJ databases">
        <title>Chromosome-scale assembly of Riccia sorocarpa.</title>
        <authorList>
            <person name="Paukszto L."/>
        </authorList>
    </citation>
    <scope>NUCLEOTIDE SEQUENCE [LARGE SCALE GENOMIC DNA]</scope>
    <source>
        <strain evidence="11">LP-2024</strain>
        <tissue evidence="11">Aerial parts of the thallus</tissue>
    </source>
</reference>
<feature type="compositionally biased region" description="Basic and acidic residues" evidence="9">
    <location>
        <begin position="57"/>
        <end position="79"/>
    </location>
</feature>